<dbReference type="InParanoid" id="A0A482X9G9"/>
<sequence>MLPWMLTKIKALVLSTEDMIHISPKENDSHGFGPKVKPVKFLSSLFKRKKGSNEDRPVVKVEEASYPESVVPSMDRSVNISGVARVPSTLSVRDILLSPCPLSPAPSTPARSRDIDLDMETLRISRHDNPFLKQVLASRESLADSLEESESDDINLMAQEFGGDLEDPLTLPEVHEHMIRSPPPTSWPRSPNFKLFRFPDMDQTSSQESLNRKSPLQMLVSPRHDSRNIGEFPSSMDEPIRGSTSSMSSPRLPPPPRPHQRSNSDCKERAFSLLNPTPLRSLSDVRRLHNRAEDSQSLVAMETPPTNVT</sequence>
<comment type="caution">
    <text evidence="2">The sequence shown here is derived from an EMBL/GenBank/DDBJ whole genome shotgun (WGS) entry which is preliminary data.</text>
</comment>
<feature type="region of interest" description="Disordered" evidence="1">
    <location>
        <begin position="202"/>
        <end position="282"/>
    </location>
</feature>
<organism evidence="2 3">
    <name type="scientific">Laodelphax striatellus</name>
    <name type="common">Small brown planthopper</name>
    <name type="synonym">Delphax striatella</name>
    <dbReference type="NCBI Taxonomy" id="195883"/>
    <lineage>
        <taxon>Eukaryota</taxon>
        <taxon>Metazoa</taxon>
        <taxon>Ecdysozoa</taxon>
        <taxon>Arthropoda</taxon>
        <taxon>Hexapoda</taxon>
        <taxon>Insecta</taxon>
        <taxon>Pterygota</taxon>
        <taxon>Neoptera</taxon>
        <taxon>Paraneoptera</taxon>
        <taxon>Hemiptera</taxon>
        <taxon>Auchenorrhyncha</taxon>
        <taxon>Fulgoroidea</taxon>
        <taxon>Delphacidae</taxon>
        <taxon>Criomorphinae</taxon>
        <taxon>Laodelphax</taxon>
    </lineage>
</organism>
<proteinExistence type="predicted"/>
<protein>
    <submittedName>
        <fullName evidence="2">Uncharacterized protein</fullName>
    </submittedName>
</protein>
<accession>A0A482X9G9</accession>
<gene>
    <name evidence="2" type="ORF">LSTR_LSTR003930</name>
</gene>
<reference evidence="2 3" key="1">
    <citation type="journal article" date="2017" name="Gigascience">
        <title>Genome sequence of the small brown planthopper, Laodelphax striatellus.</title>
        <authorList>
            <person name="Zhu J."/>
            <person name="Jiang F."/>
            <person name="Wang X."/>
            <person name="Yang P."/>
            <person name="Bao Y."/>
            <person name="Zhao W."/>
            <person name="Wang W."/>
            <person name="Lu H."/>
            <person name="Wang Q."/>
            <person name="Cui N."/>
            <person name="Li J."/>
            <person name="Chen X."/>
            <person name="Luo L."/>
            <person name="Yu J."/>
            <person name="Kang L."/>
            <person name="Cui F."/>
        </authorList>
    </citation>
    <scope>NUCLEOTIDE SEQUENCE [LARGE SCALE GENOMIC DNA]</scope>
    <source>
        <strain evidence="2">Lst14</strain>
    </source>
</reference>
<dbReference type="STRING" id="195883.A0A482X9G9"/>
<dbReference type="OrthoDB" id="6620223at2759"/>
<dbReference type="AlphaFoldDB" id="A0A482X9G9"/>
<dbReference type="Proteomes" id="UP000291343">
    <property type="component" value="Unassembled WGS sequence"/>
</dbReference>
<dbReference type="SMR" id="A0A482X9G9"/>
<evidence type="ECO:0000313" key="3">
    <source>
        <dbReference type="Proteomes" id="UP000291343"/>
    </source>
</evidence>
<evidence type="ECO:0000313" key="2">
    <source>
        <dbReference type="EMBL" id="RZF42312.1"/>
    </source>
</evidence>
<feature type="compositionally biased region" description="Polar residues" evidence="1">
    <location>
        <begin position="202"/>
        <end position="214"/>
    </location>
</feature>
<dbReference type="EMBL" id="QKKF02015239">
    <property type="protein sequence ID" value="RZF42312.1"/>
    <property type="molecule type" value="Genomic_DNA"/>
</dbReference>
<evidence type="ECO:0000256" key="1">
    <source>
        <dbReference type="SAM" id="MobiDB-lite"/>
    </source>
</evidence>
<keyword evidence="3" id="KW-1185">Reference proteome</keyword>
<name>A0A482X9G9_LAOST</name>
<feature type="compositionally biased region" description="Low complexity" evidence="1">
    <location>
        <begin position="241"/>
        <end position="250"/>
    </location>
</feature>